<dbReference type="PANTHER" id="PTHR16027">
    <property type="entry name" value="DILUTE DOMAIN-CONTAINING PROTEIN YPR089W"/>
    <property type="match status" value="1"/>
</dbReference>
<dbReference type="CDD" id="cd15476">
    <property type="entry name" value="Myo5c_CBD"/>
    <property type="match status" value="1"/>
</dbReference>
<dbReference type="Pfam" id="PF01843">
    <property type="entry name" value="DIL"/>
    <property type="match status" value="1"/>
</dbReference>
<dbReference type="GO" id="GO:0051020">
    <property type="term" value="F:GTPase binding"/>
    <property type="evidence" value="ECO:0007669"/>
    <property type="project" value="TreeGrafter"/>
</dbReference>
<evidence type="ECO:0000259" key="2">
    <source>
        <dbReference type="PROSITE" id="PS51126"/>
    </source>
</evidence>
<dbReference type="EMBL" id="VYZJ01000234">
    <property type="protein sequence ID" value="NWR18026.1"/>
    <property type="molecule type" value="Genomic_DNA"/>
</dbReference>
<dbReference type="PROSITE" id="PS50096">
    <property type="entry name" value="IQ"/>
    <property type="match status" value="1"/>
</dbReference>
<dbReference type="SMART" id="SM00015">
    <property type="entry name" value="IQ"/>
    <property type="match status" value="1"/>
</dbReference>
<evidence type="ECO:0000313" key="4">
    <source>
        <dbReference type="Proteomes" id="UP000580681"/>
    </source>
</evidence>
<feature type="coiled-coil region" evidence="1">
    <location>
        <begin position="33"/>
        <end position="258"/>
    </location>
</feature>
<dbReference type="PANTHER" id="PTHR16027:SF6">
    <property type="entry name" value="DILUTE DOMAIN-CONTAINING PROTEIN"/>
    <property type="match status" value="1"/>
</dbReference>
<dbReference type="Gene3D" id="6.10.220.10">
    <property type="match status" value="1"/>
</dbReference>
<name>A0A7K4V6I3_9EMBE</name>
<dbReference type="AlphaFoldDB" id="A0A7K4V6I3"/>
<organism evidence="3 4">
    <name type="scientific">Emberiza fucata</name>
    <dbReference type="NCBI Taxonomy" id="337179"/>
    <lineage>
        <taxon>Eukaryota</taxon>
        <taxon>Metazoa</taxon>
        <taxon>Chordata</taxon>
        <taxon>Craniata</taxon>
        <taxon>Vertebrata</taxon>
        <taxon>Euteleostomi</taxon>
        <taxon>Archelosauria</taxon>
        <taxon>Archosauria</taxon>
        <taxon>Dinosauria</taxon>
        <taxon>Saurischia</taxon>
        <taxon>Theropoda</taxon>
        <taxon>Coelurosauria</taxon>
        <taxon>Aves</taxon>
        <taxon>Neognathae</taxon>
        <taxon>Neoaves</taxon>
        <taxon>Telluraves</taxon>
        <taxon>Australaves</taxon>
        <taxon>Passeriformes</taxon>
        <taxon>Passeroidea</taxon>
        <taxon>Fringillidae</taxon>
        <taxon>Emberizinae</taxon>
        <taxon>Emberizini</taxon>
        <taxon>Emberiza</taxon>
    </lineage>
</organism>
<comment type="caution">
    <text evidence="3">The sequence shown here is derived from an EMBL/GenBank/DDBJ whole genome shotgun (WGS) entry which is preliminary data.</text>
</comment>
<dbReference type="InterPro" id="IPR052072">
    <property type="entry name" value="Vascular_dev_regulator"/>
</dbReference>
<protein>
    <submittedName>
        <fullName evidence="3">MYO5C protein</fullName>
    </submittedName>
</protein>
<feature type="coiled-coil region" evidence="1">
    <location>
        <begin position="466"/>
        <end position="500"/>
    </location>
</feature>
<dbReference type="PROSITE" id="PS51126">
    <property type="entry name" value="DILUTE"/>
    <property type="match status" value="1"/>
</dbReference>
<proteinExistence type="predicted"/>
<dbReference type="SMART" id="SM01132">
    <property type="entry name" value="DIL"/>
    <property type="match status" value="1"/>
</dbReference>
<evidence type="ECO:0000256" key="1">
    <source>
        <dbReference type="SAM" id="Coils"/>
    </source>
</evidence>
<feature type="domain" description="Dilute" evidence="2">
    <location>
        <begin position="568"/>
        <end position="846"/>
    </location>
</feature>
<evidence type="ECO:0000313" key="3">
    <source>
        <dbReference type="EMBL" id="NWR18026.1"/>
    </source>
</evidence>
<feature type="coiled-coil region" evidence="1">
    <location>
        <begin position="353"/>
        <end position="426"/>
    </location>
</feature>
<reference evidence="3 4" key="1">
    <citation type="submission" date="2019-09" db="EMBL/GenBank/DDBJ databases">
        <title>Bird 10,000 Genomes (B10K) Project - Family phase.</title>
        <authorList>
            <person name="Zhang G."/>
        </authorList>
    </citation>
    <scope>NUCLEOTIDE SEQUENCE [LARGE SCALE GENOMIC DNA]</scope>
    <source>
        <strain evidence="3">B10K-DU-015-11</strain>
        <tissue evidence="3">Mixed tissue sample</tissue>
    </source>
</reference>
<dbReference type="InterPro" id="IPR002710">
    <property type="entry name" value="Dilute_dom"/>
</dbReference>
<feature type="non-terminal residue" evidence="3">
    <location>
        <position position="1"/>
    </location>
</feature>
<gene>
    <name evidence="3" type="primary">Myo5c_1</name>
    <name evidence="3" type="ORF">EMBFUC_R01797</name>
</gene>
<accession>A0A7K4V6I3</accession>
<dbReference type="InterPro" id="IPR000048">
    <property type="entry name" value="IQ_motif_EF-hand-BS"/>
</dbReference>
<dbReference type="InterPro" id="IPR037991">
    <property type="entry name" value="Myo5c_CBD"/>
</dbReference>
<sequence length="891" mass="104898">KMREEQKAVVLQKYARAWLARRRFQNIRRFVLNIQLSYRVQQLQKRVEEQSRENHGLLERLTNLASAHMNDVDTIQKLESELEKLTAQKRTYEEKGKKYKEDSEQKILKLENQNKELQEQKETLEIKLQEKTEEMKEKMDNLTQQLFNDVQKEENQRMILEKNFQNQKQDYEKEIELLKGEIKILKEEKIQLQQQIQQEIITQDGLKMEVGQLTKQAQKIPELQKEIELLQTQKLDVEKQAHSQKRELREKMSEVTKQLLESYDFEDVRSRLSTEDLEHLNEDGELWFAYEGLKKATRVLESHFQSQKEIYEKEIEGLNFKVEHLSQDINHLQKLFREENDINDGIRLEVSRLTSENLVIPDLKQQVAELENQKLDLENRLQEQTIKLKGNGPTMMSNRLHYELERDRTQRRTTEAQNEVDIKEKENLKDKIQGIEGLSNGLMQDEVQGELQSKIKEVTTRLAVENMDLEEKLDMKDRIIKKLEDQIKTLTKTIEKSEAHVTTVPKEYIGMMEYKKEDEERIIQNLILDLKPRGVVVNMIPGLPAHILFMCVRYADYLNDADMLKSFMNVTIDGIKQVVKEHSEDFEMLSFWLSNTYYFLNCLKQYSGEEEFMKHNTPRQNKNCLKHFDLSEYRQILSDLAIQIYHQFIIVMESNIQHMIVPGMLEYESLQGISGLKPTGFRKRSSSIDDTDTYTMTSVLQQLSYFYSTMCQNGLDSELLKQAVKQLFFLIGAVTLNSLFLRKDMCSCRKGMQIRCNISYLEEWLKDKNLQSSNAKETLEPLSQAAWLLQVKKITDDDAKEICEHCTSLSTVQQIVKILNSYTPIDDFEKRVTPSFVRKVQAMLNNREDVPQLMLDTKHLFQVTFPFTPSPHALELIQVPSSFKLGFLTRV</sequence>
<dbReference type="Proteomes" id="UP000580681">
    <property type="component" value="Unassembled WGS sequence"/>
</dbReference>
<keyword evidence="4" id="KW-1185">Reference proteome</keyword>
<feature type="non-terminal residue" evidence="3">
    <location>
        <position position="891"/>
    </location>
</feature>
<keyword evidence="1" id="KW-0175">Coiled coil</keyword>